<dbReference type="EMBL" id="SHKX01000014">
    <property type="protein sequence ID" value="RZU38150.1"/>
    <property type="molecule type" value="Genomic_DNA"/>
</dbReference>
<keyword evidence="4 6" id="KW-0274">FAD</keyword>
<dbReference type="InterPro" id="IPR046373">
    <property type="entry name" value="Acyl-CoA_Oxase/DH_mid-dom_sf"/>
</dbReference>
<dbReference type="GO" id="GO:0050660">
    <property type="term" value="F:flavin adenine dinucleotide binding"/>
    <property type="evidence" value="ECO:0007669"/>
    <property type="project" value="InterPro"/>
</dbReference>
<dbReference type="InterPro" id="IPR009100">
    <property type="entry name" value="AcylCoA_DH/oxidase_NM_dom_sf"/>
</dbReference>
<dbReference type="OrthoDB" id="9775090at2"/>
<gene>
    <name evidence="10" type="ORF">EV700_2727</name>
</gene>
<dbReference type="InterPro" id="IPR013786">
    <property type="entry name" value="AcylCoA_DH/ox_N"/>
</dbReference>
<evidence type="ECO:0000256" key="1">
    <source>
        <dbReference type="ARBA" id="ARBA00001974"/>
    </source>
</evidence>
<reference evidence="10 11" key="1">
    <citation type="submission" date="2019-02" db="EMBL/GenBank/DDBJ databases">
        <title>Genomic Encyclopedia of Type Strains, Phase IV (KMG-IV): sequencing the most valuable type-strain genomes for metagenomic binning, comparative biology and taxonomic classification.</title>
        <authorList>
            <person name="Goeker M."/>
        </authorList>
    </citation>
    <scope>NUCLEOTIDE SEQUENCE [LARGE SCALE GENOMIC DNA]</scope>
    <source>
        <strain evidence="10 11">DSM 105135</strain>
    </source>
</reference>
<feature type="domain" description="Acyl-CoA oxidase/dehydrogenase middle" evidence="8">
    <location>
        <begin position="135"/>
        <end position="231"/>
    </location>
</feature>
<evidence type="ECO:0000256" key="2">
    <source>
        <dbReference type="ARBA" id="ARBA00009347"/>
    </source>
</evidence>
<evidence type="ECO:0000256" key="6">
    <source>
        <dbReference type="RuleBase" id="RU362125"/>
    </source>
</evidence>
<comment type="cofactor">
    <cofactor evidence="1 6">
        <name>FAD</name>
        <dbReference type="ChEBI" id="CHEBI:57692"/>
    </cofactor>
</comment>
<dbReference type="Gene3D" id="1.20.140.10">
    <property type="entry name" value="Butyryl-CoA Dehydrogenase, subunit A, domain 3"/>
    <property type="match status" value="1"/>
</dbReference>
<keyword evidence="3 6" id="KW-0285">Flavoprotein</keyword>
<evidence type="ECO:0000259" key="8">
    <source>
        <dbReference type="Pfam" id="PF02770"/>
    </source>
</evidence>
<dbReference type="InterPro" id="IPR009075">
    <property type="entry name" value="AcylCo_DH/oxidase_C"/>
</dbReference>
<dbReference type="InterPro" id="IPR037069">
    <property type="entry name" value="AcylCoA_DH/ox_N_sf"/>
</dbReference>
<dbReference type="FunFam" id="2.40.110.10:FF:000002">
    <property type="entry name" value="Acyl-CoA dehydrogenase fadE12"/>
    <property type="match status" value="1"/>
</dbReference>
<dbReference type="PROSITE" id="PS00073">
    <property type="entry name" value="ACYL_COA_DH_2"/>
    <property type="match status" value="1"/>
</dbReference>
<name>A0A4Q7YLE4_9GAMM</name>
<dbReference type="AlphaFoldDB" id="A0A4Q7YLE4"/>
<evidence type="ECO:0000313" key="10">
    <source>
        <dbReference type="EMBL" id="RZU38150.1"/>
    </source>
</evidence>
<dbReference type="PANTHER" id="PTHR43884:SF12">
    <property type="entry name" value="ISOVALERYL-COA DEHYDROGENASE, MITOCHONDRIAL-RELATED"/>
    <property type="match status" value="1"/>
</dbReference>
<dbReference type="PANTHER" id="PTHR43884">
    <property type="entry name" value="ACYL-COA DEHYDROGENASE"/>
    <property type="match status" value="1"/>
</dbReference>
<evidence type="ECO:0000256" key="5">
    <source>
        <dbReference type="ARBA" id="ARBA00023002"/>
    </source>
</evidence>
<evidence type="ECO:0000256" key="3">
    <source>
        <dbReference type="ARBA" id="ARBA00022630"/>
    </source>
</evidence>
<dbReference type="Proteomes" id="UP000292423">
    <property type="component" value="Unassembled WGS sequence"/>
</dbReference>
<dbReference type="FunFam" id="1.10.540.10:FF:000009">
    <property type="entry name" value="Probable acyl-CoA dehydrogenase"/>
    <property type="match status" value="1"/>
</dbReference>
<evidence type="ECO:0000256" key="4">
    <source>
        <dbReference type="ARBA" id="ARBA00022827"/>
    </source>
</evidence>
<dbReference type="InterPro" id="IPR006089">
    <property type="entry name" value="Acyl-CoA_DH_CS"/>
</dbReference>
<proteinExistence type="inferred from homology"/>
<dbReference type="SUPFAM" id="SSF56645">
    <property type="entry name" value="Acyl-CoA dehydrogenase NM domain-like"/>
    <property type="match status" value="1"/>
</dbReference>
<dbReference type="Pfam" id="PF02771">
    <property type="entry name" value="Acyl-CoA_dh_N"/>
    <property type="match status" value="1"/>
</dbReference>
<comment type="similarity">
    <text evidence="2 6">Belongs to the acyl-CoA dehydrogenase family.</text>
</comment>
<accession>A0A4Q7YLE4</accession>
<dbReference type="Pfam" id="PF00441">
    <property type="entry name" value="Acyl-CoA_dh_1"/>
    <property type="match status" value="1"/>
</dbReference>
<feature type="domain" description="Acyl-CoA dehydrogenase/oxidase C-terminal" evidence="7">
    <location>
        <begin position="243"/>
        <end position="391"/>
    </location>
</feature>
<dbReference type="SUPFAM" id="SSF47203">
    <property type="entry name" value="Acyl-CoA dehydrogenase C-terminal domain-like"/>
    <property type="match status" value="1"/>
</dbReference>
<feature type="domain" description="Acyl-CoA dehydrogenase/oxidase N-terminal" evidence="9">
    <location>
        <begin position="21"/>
        <end position="131"/>
    </location>
</feature>
<protein>
    <submittedName>
        <fullName evidence="10">Long-chain-acyl-CoA dehydrogenase</fullName>
    </submittedName>
</protein>
<dbReference type="PIRSF" id="PIRSF016578">
    <property type="entry name" value="HsaA"/>
    <property type="match status" value="1"/>
</dbReference>
<organism evidence="10 11">
    <name type="scientific">Fluviicoccus keumensis</name>
    <dbReference type="NCBI Taxonomy" id="1435465"/>
    <lineage>
        <taxon>Bacteria</taxon>
        <taxon>Pseudomonadati</taxon>
        <taxon>Pseudomonadota</taxon>
        <taxon>Gammaproteobacteria</taxon>
        <taxon>Moraxellales</taxon>
        <taxon>Moraxellaceae</taxon>
        <taxon>Fluviicoccus</taxon>
    </lineage>
</organism>
<comment type="caution">
    <text evidence="10">The sequence shown here is derived from an EMBL/GenBank/DDBJ whole genome shotgun (WGS) entry which is preliminary data.</text>
</comment>
<dbReference type="GO" id="GO:0003995">
    <property type="term" value="F:acyl-CoA dehydrogenase activity"/>
    <property type="evidence" value="ECO:0007669"/>
    <property type="project" value="InterPro"/>
</dbReference>
<dbReference type="RefSeq" id="WP_130414737.1">
    <property type="nucleotide sequence ID" value="NZ_SHKX01000014.1"/>
</dbReference>
<keyword evidence="11" id="KW-1185">Reference proteome</keyword>
<keyword evidence="5 6" id="KW-0560">Oxidoreductase</keyword>
<dbReference type="Gene3D" id="2.40.110.10">
    <property type="entry name" value="Butyryl-CoA Dehydrogenase, subunit A, domain 2"/>
    <property type="match status" value="1"/>
</dbReference>
<evidence type="ECO:0000313" key="11">
    <source>
        <dbReference type="Proteomes" id="UP000292423"/>
    </source>
</evidence>
<dbReference type="FunFam" id="1.20.140.10:FF:000001">
    <property type="entry name" value="Acyl-CoA dehydrogenase"/>
    <property type="match status" value="1"/>
</dbReference>
<dbReference type="InterPro" id="IPR006091">
    <property type="entry name" value="Acyl-CoA_Oxase/DH_mid-dom"/>
</dbReference>
<evidence type="ECO:0000259" key="7">
    <source>
        <dbReference type="Pfam" id="PF00441"/>
    </source>
</evidence>
<evidence type="ECO:0000259" key="9">
    <source>
        <dbReference type="Pfam" id="PF02771"/>
    </source>
</evidence>
<dbReference type="Pfam" id="PF02770">
    <property type="entry name" value="Acyl-CoA_dh_M"/>
    <property type="match status" value="1"/>
</dbReference>
<dbReference type="InterPro" id="IPR036250">
    <property type="entry name" value="AcylCo_DH-like_C"/>
</dbReference>
<sequence>MSNLHIPQPVAPMIPRTLFNSDHEAFRTTARRFFEEKIAPFHEKWEEQQHLDRSLWNEAGALGLLCPTMPEEYGGSGVDRLYSVIMMEEQARAGDSASGFSLHSDIVANYVNNFGNEAQKQQWLPKMASGEVVSAIAMTEPGTGSDLQAIKTRAVLDGDHYVLNGSKIFITNGYLCDMAVVVAKTGDVSAGAGAVSLLIVDAKSEGFTKGKPLKKVGMRGQDTCELFFDNVRVPKENLLGMEGMGFIMLMKELAWERMMIAIMCAAGAEGALATTVEYVKQRKAFGKPVSSFQNTRFKLAEMRSEIQIARVFTDRCIEQVLKGELSVEAACAAKYWVSDLLSKVVDECVQLHGGYGYMLEYPIARAYIDTRANRIYGGTNEIMKELISRSI</sequence>
<dbReference type="Gene3D" id="1.10.540.10">
    <property type="entry name" value="Acyl-CoA dehydrogenase/oxidase, N-terminal domain"/>
    <property type="match status" value="1"/>
</dbReference>